<evidence type="ECO:0000313" key="3">
    <source>
        <dbReference type="Proteomes" id="UP000078542"/>
    </source>
</evidence>
<feature type="compositionally biased region" description="Basic and acidic residues" evidence="1">
    <location>
        <begin position="26"/>
        <end position="48"/>
    </location>
</feature>
<keyword evidence="3" id="KW-1185">Reference proteome</keyword>
<organism evidence="2 3">
    <name type="scientific">Cyphomyrmex costatus</name>
    <dbReference type="NCBI Taxonomy" id="456900"/>
    <lineage>
        <taxon>Eukaryota</taxon>
        <taxon>Metazoa</taxon>
        <taxon>Ecdysozoa</taxon>
        <taxon>Arthropoda</taxon>
        <taxon>Hexapoda</taxon>
        <taxon>Insecta</taxon>
        <taxon>Pterygota</taxon>
        <taxon>Neoptera</taxon>
        <taxon>Endopterygota</taxon>
        <taxon>Hymenoptera</taxon>
        <taxon>Apocrita</taxon>
        <taxon>Aculeata</taxon>
        <taxon>Formicoidea</taxon>
        <taxon>Formicidae</taxon>
        <taxon>Myrmicinae</taxon>
        <taxon>Cyphomyrmex</taxon>
    </lineage>
</organism>
<reference evidence="2 3" key="1">
    <citation type="submission" date="2016-03" db="EMBL/GenBank/DDBJ databases">
        <title>Cyphomyrmex costatus WGS genome.</title>
        <authorList>
            <person name="Nygaard S."/>
            <person name="Hu H."/>
            <person name="Boomsma J."/>
            <person name="Zhang G."/>
        </authorList>
    </citation>
    <scope>NUCLEOTIDE SEQUENCE [LARGE SCALE GENOMIC DNA]</scope>
    <source>
        <strain evidence="2">MS0001</strain>
        <tissue evidence="2">Whole body</tissue>
    </source>
</reference>
<evidence type="ECO:0000256" key="1">
    <source>
        <dbReference type="SAM" id="MobiDB-lite"/>
    </source>
</evidence>
<name>A0A195D155_9HYME</name>
<dbReference type="Proteomes" id="UP000078542">
    <property type="component" value="Unassembled WGS sequence"/>
</dbReference>
<feature type="region of interest" description="Disordered" evidence="1">
    <location>
        <begin position="26"/>
        <end position="66"/>
    </location>
</feature>
<protein>
    <submittedName>
        <fullName evidence="2">Uncharacterized protein</fullName>
    </submittedName>
</protein>
<proteinExistence type="predicted"/>
<gene>
    <name evidence="2" type="ORF">ALC62_02440</name>
</gene>
<accession>A0A195D155</accession>
<sequence length="66" mass="7615">MEKRTAIIPRTNRRVALFNSKVNKKLADRRADKARQGKEGMKKKDKMSENALSTAIYSTENFPRMS</sequence>
<evidence type="ECO:0000313" key="2">
    <source>
        <dbReference type="EMBL" id="KYN06586.1"/>
    </source>
</evidence>
<dbReference type="EMBL" id="KQ976986">
    <property type="protein sequence ID" value="KYN06586.1"/>
    <property type="molecule type" value="Genomic_DNA"/>
</dbReference>
<feature type="compositionally biased region" description="Polar residues" evidence="1">
    <location>
        <begin position="50"/>
        <end position="66"/>
    </location>
</feature>
<dbReference type="AlphaFoldDB" id="A0A195D155"/>